<feature type="transmembrane region" description="Helical" evidence="16">
    <location>
        <begin position="447"/>
        <end position="467"/>
    </location>
</feature>
<feature type="repeat" description="ANK" evidence="15">
    <location>
        <begin position="175"/>
        <end position="208"/>
    </location>
</feature>
<keyword evidence="10 16" id="KW-0472">Membrane</keyword>
<evidence type="ECO:0000256" key="2">
    <source>
        <dbReference type="ARBA" id="ARBA00004653"/>
    </source>
</evidence>
<feature type="repeat" description="ANK" evidence="15">
    <location>
        <begin position="142"/>
        <end position="174"/>
    </location>
</feature>
<dbReference type="GO" id="GO:0030659">
    <property type="term" value="C:cytoplasmic vesicle membrane"/>
    <property type="evidence" value="ECO:0007669"/>
    <property type="project" value="UniProtKB-SubCell"/>
</dbReference>
<evidence type="ECO:0000256" key="1">
    <source>
        <dbReference type="ARBA" id="ARBA00004439"/>
    </source>
</evidence>
<evidence type="ECO:0000256" key="4">
    <source>
        <dbReference type="ARBA" id="ARBA00022679"/>
    </source>
</evidence>
<dbReference type="PROSITE" id="PS50297">
    <property type="entry name" value="ANK_REP_REGION"/>
    <property type="match status" value="4"/>
</dbReference>
<dbReference type="InterPro" id="IPR001594">
    <property type="entry name" value="Palmitoyltrfase_DHHC"/>
</dbReference>
<keyword evidence="12" id="KW-0449">Lipoprotein</keyword>
<evidence type="ECO:0000256" key="11">
    <source>
        <dbReference type="ARBA" id="ARBA00023139"/>
    </source>
</evidence>
<reference evidence="18" key="2">
    <citation type="submission" date="2025-08" db="UniProtKB">
        <authorList>
            <consortium name="Ensembl"/>
        </authorList>
    </citation>
    <scope>IDENTIFICATION</scope>
</reference>
<comment type="similarity">
    <text evidence="3">Belongs to the DHHC palmitoyltransferase family. AKR/ZDHHC17 subfamily.</text>
</comment>
<dbReference type="AlphaFoldDB" id="A0A665VD52"/>
<evidence type="ECO:0000256" key="3">
    <source>
        <dbReference type="ARBA" id="ARBA00010104"/>
    </source>
</evidence>
<evidence type="ECO:0000256" key="13">
    <source>
        <dbReference type="ARBA" id="ARBA00023315"/>
    </source>
</evidence>
<keyword evidence="5 16" id="KW-0812">Transmembrane</keyword>
<reference evidence="18" key="1">
    <citation type="submission" date="2021-04" db="EMBL/GenBank/DDBJ databases">
        <authorList>
            <consortium name="Wellcome Sanger Institute Data Sharing"/>
        </authorList>
    </citation>
    <scope>NUCLEOTIDE SEQUENCE [LARGE SCALE GENOMIC DNA]</scope>
</reference>
<dbReference type="PROSITE" id="PS50088">
    <property type="entry name" value="ANK_REPEAT"/>
    <property type="match status" value="5"/>
</dbReference>
<feature type="repeat" description="ANK" evidence="15">
    <location>
        <begin position="75"/>
        <end position="107"/>
    </location>
</feature>
<dbReference type="InterPro" id="IPR036770">
    <property type="entry name" value="Ankyrin_rpt-contain_sf"/>
</dbReference>
<dbReference type="PANTHER" id="PTHR24161">
    <property type="entry name" value="ANK_REP_REGION DOMAIN-CONTAINING PROTEIN-RELATED"/>
    <property type="match status" value="1"/>
</dbReference>
<feature type="transmembrane region" description="Helical" evidence="16">
    <location>
        <begin position="473"/>
        <end position="492"/>
    </location>
</feature>
<dbReference type="PROSITE" id="PS50216">
    <property type="entry name" value="DHHC"/>
    <property type="match status" value="1"/>
</dbReference>
<evidence type="ECO:0000256" key="16">
    <source>
        <dbReference type="RuleBase" id="RU079119"/>
    </source>
</evidence>
<keyword evidence="13 16" id="KW-0012">Acyltransferase</keyword>
<keyword evidence="11" id="KW-0564">Palmitate</keyword>
<dbReference type="PANTHER" id="PTHR24161:SF18">
    <property type="entry name" value="PALMITOYLTRANSFERASE ZDHHC17"/>
    <property type="match status" value="1"/>
</dbReference>
<evidence type="ECO:0000259" key="17">
    <source>
        <dbReference type="Pfam" id="PF01529"/>
    </source>
</evidence>
<keyword evidence="14" id="KW-0968">Cytoplasmic vesicle</keyword>
<dbReference type="Pfam" id="PF01529">
    <property type="entry name" value="DHHC"/>
    <property type="match status" value="1"/>
</dbReference>
<comment type="domain">
    <text evidence="16">The DHHC domain is required for palmitoyltransferase activity.</text>
</comment>
<evidence type="ECO:0000256" key="9">
    <source>
        <dbReference type="ARBA" id="ARBA00023043"/>
    </source>
</evidence>
<evidence type="ECO:0000256" key="8">
    <source>
        <dbReference type="ARBA" id="ARBA00023034"/>
    </source>
</evidence>
<dbReference type="Ensembl" id="ENSENLT00000030474.1">
    <property type="protein sequence ID" value="ENSENLP00000029599.1"/>
    <property type="gene ID" value="ENSENLG00000013178.1"/>
</dbReference>
<dbReference type="GO" id="GO:0019706">
    <property type="term" value="F:protein-cysteine S-palmitoyltransferase activity"/>
    <property type="evidence" value="ECO:0007669"/>
    <property type="project" value="UniProtKB-EC"/>
</dbReference>
<protein>
    <recommendedName>
        <fullName evidence="16">Palmitoyltransferase</fullName>
        <ecNumber evidence="16">2.3.1.225</ecNumber>
    </recommendedName>
</protein>
<evidence type="ECO:0000256" key="12">
    <source>
        <dbReference type="ARBA" id="ARBA00023288"/>
    </source>
</evidence>
<gene>
    <name evidence="18" type="primary">zdhhc17</name>
</gene>
<dbReference type="Pfam" id="PF00023">
    <property type="entry name" value="Ank"/>
    <property type="match status" value="1"/>
</dbReference>
<keyword evidence="19" id="KW-1185">Reference proteome</keyword>
<comment type="catalytic activity">
    <reaction evidence="16">
        <text>L-cysteinyl-[protein] + hexadecanoyl-CoA = S-hexadecanoyl-L-cysteinyl-[protein] + CoA</text>
        <dbReference type="Rhea" id="RHEA:36683"/>
        <dbReference type="Rhea" id="RHEA-COMP:10131"/>
        <dbReference type="Rhea" id="RHEA-COMP:11032"/>
        <dbReference type="ChEBI" id="CHEBI:29950"/>
        <dbReference type="ChEBI" id="CHEBI:57287"/>
        <dbReference type="ChEBI" id="CHEBI:57379"/>
        <dbReference type="ChEBI" id="CHEBI:74151"/>
        <dbReference type="EC" id="2.3.1.225"/>
    </reaction>
</comment>
<keyword evidence="8" id="KW-0333">Golgi apparatus</keyword>
<evidence type="ECO:0000256" key="7">
    <source>
        <dbReference type="ARBA" id="ARBA00022989"/>
    </source>
</evidence>
<dbReference type="GO" id="GO:0000139">
    <property type="term" value="C:Golgi membrane"/>
    <property type="evidence" value="ECO:0007669"/>
    <property type="project" value="UniProtKB-SubCell"/>
</dbReference>
<dbReference type="EC" id="2.3.1.225" evidence="16"/>
<accession>A0A665VD52</accession>
<keyword evidence="7 16" id="KW-1133">Transmembrane helix</keyword>
<evidence type="ECO:0000313" key="19">
    <source>
        <dbReference type="Proteomes" id="UP000472264"/>
    </source>
</evidence>
<evidence type="ECO:0000256" key="10">
    <source>
        <dbReference type="ARBA" id="ARBA00023136"/>
    </source>
</evidence>
<evidence type="ECO:0000256" key="6">
    <source>
        <dbReference type="ARBA" id="ARBA00022737"/>
    </source>
</evidence>
<dbReference type="Pfam" id="PF12796">
    <property type="entry name" value="Ank_2"/>
    <property type="match status" value="2"/>
</dbReference>
<evidence type="ECO:0000256" key="5">
    <source>
        <dbReference type="ARBA" id="ARBA00022692"/>
    </source>
</evidence>
<dbReference type="FunFam" id="1.25.40.20:FF:000035">
    <property type="entry name" value="Palmitoyltransferase"/>
    <property type="match status" value="1"/>
</dbReference>
<dbReference type="SMART" id="SM00248">
    <property type="entry name" value="ANK"/>
    <property type="match status" value="6"/>
</dbReference>
<sequence length="567" mass="65027">MEEYEKEAGCVPILHPEEIKPQSHYNHGYSENVSRKNHVDDYSTWDIVKATQYGIFERCRELVEAGFDVRQPDKENVTLLHWAAINNRIDLVKYYISKGAIVDQLGGDLNSTPLHWATRQGHLSMVVQLMKYGADPSLIDGEGCSCVHLAAQFGHTSIVAYLIAKGQDVDMMDQNGMTPLMWAAYRTHSVDPTRLLLTFNVSVNLGDKYHKNTALHWAVLAGNTTVISLLLDANANVDAQNIKGETPLDLAKQRKNVWMINHLQEARQAKGYDSPSYLKRLKMDKVHIHTDKHEAHILVIHESTIFLNLPVHLPFATVHVPFLINTLALFYNFGKSWKSDPGIIKASEEQKKKTIVELAETGSLDLSIFCSTCLIRKPIRSKHCAVCNRCIAKFDHHCPWVGNCVGIGNHRYFMGYLFFLLCMICWMMYGCISYWRIHCATSYAKDGFWLYLTQIASCSPWMFWMFLNSVFHFMWVAVLIMCQLYQIAALGITTNERMNARRYKHFKVTPFVSLPLYLHSHGCIRNLIDFFEIRCCGLIRPVTVDWTTQYTIEYDQTSGSGYQLRKF</sequence>
<evidence type="ECO:0000256" key="15">
    <source>
        <dbReference type="PROSITE-ProRule" id="PRU00023"/>
    </source>
</evidence>
<keyword evidence="4 16" id="KW-0808">Transferase</keyword>
<dbReference type="Proteomes" id="UP000472264">
    <property type="component" value="Chromosome 23"/>
</dbReference>
<feature type="transmembrane region" description="Helical" evidence="16">
    <location>
        <begin position="413"/>
        <end position="435"/>
    </location>
</feature>
<dbReference type="InterPro" id="IPR002110">
    <property type="entry name" value="Ankyrin_rpt"/>
</dbReference>
<dbReference type="Gene3D" id="1.25.40.20">
    <property type="entry name" value="Ankyrin repeat-containing domain"/>
    <property type="match status" value="1"/>
</dbReference>
<proteinExistence type="inferred from homology"/>
<feature type="repeat" description="ANK" evidence="15">
    <location>
        <begin position="210"/>
        <end position="242"/>
    </location>
</feature>
<comment type="subcellular location">
    <subcellularLocation>
        <location evidence="1">Cytoplasmic vesicle membrane</location>
        <topology evidence="1">Multi-pass membrane protein</topology>
    </subcellularLocation>
    <subcellularLocation>
        <location evidence="2">Golgi apparatus membrane</location>
        <topology evidence="2">Multi-pass membrane protein</topology>
    </subcellularLocation>
</comment>
<feature type="repeat" description="ANK" evidence="15">
    <location>
        <begin position="109"/>
        <end position="141"/>
    </location>
</feature>
<organism evidence="18 19">
    <name type="scientific">Echeneis naucrates</name>
    <name type="common">Live sharksucker</name>
    <dbReference type="NCBI Taxonomy" id="173247"/>
    <lineage>
        <taxon>Eukaryota</taxon>
        <taxon>Metazoa</taxon>
        <taxon>Chordata</taxon>
        <taxon>Craniata</taxon>
        <taxon>Vertebrata</taxon>
        <taxon>Euteleostomi</taxon>
        <taxon>Actinopterygii</taxon>
        <taxon>Neopterygii</taxon>
        <taxon>Teleostei</taxon>
        <taxon>Neoteleostei</taxon>
        <taxon>Acanthomorphata</taxon>
        <taxon>Carangaria</taxon>
        <taxon>Carangiformes</taxon>
        <taxon>Echeneidae</taxon>
        <taxon>Echeneis</taxon>
    </lineage>
</organism>
<keyword evidence="6" id="KW-0677">Repeat</keyword>
<keyword evidence="9 15" id="KW-0040">ANK repeat</keyword>
<evidence type="ECO:0000256" key="14">
    <source>
        <dbReference type="ARBA" id="ARBA00023329"/>
    </source>
</evidence>
<name>A0A665VD52_ECHNA</name>
<evidence type="ECO:0000313" key="18">
    <source>
        <dbReference type="Ensembl" id="ENSENLP00000029599.1"/>
    </source>
</evidence>
<feature type="domain" description="Palmitoyltransferase DHHC" evidence="17">
    <location>
        <begin position="369"/>
        <end position="500"/>
    </location>
</feature>
<reference evidence="18" key="3">
    <citation type="submission" date="2025-09" db="UniProtKB">
        <authorList>
            <consortium name="Ensembl"/>
        </authorList>
    </citation>
    <scope>IDENTIFICATION</scope>
</reference>
<dbReference type="SUPFAM" id="SSF48403">
    <property type="entry name" value="Ankyrin repeat"/>
    <property type="match status" value="1"/>
</dbReference>